<evidence type="ECO:0000313" key="1">
    <source>
        <dbReference type="EMBL" id="EKT60086.1"/>
    </source>
</evidence>
<dbReference type="PATRIC" id="fig|1141660.3.peg.942"/>
<dbReference type="Proteomes" id="UP000010290">
    <property type="component" value="Chromosome"/>
</dbReference>
<keyword evidence="2" id="KW-1185">Reference proteome</keyword>
<name>K8WJE7_9GAMM</name>
<dbReference type="HOGENOM" id="CLU_2036451_0_0_6"/>
<comment type="caution">
    <text evidence="1">The sequence shown here is derived from an EMBL/GenBank/DDBJ whole genome shotgun (WGS) entry which is preliminary data.</text>
</comment>
<dbReference type="OrthoDB" id="6455334at2"/>
<reference evidence="1 2" key="1">
    <citation type="journal article" date="2012" name="BMC Genomics">
        <title>Comparative genomics of bacteria in the genus Providencia isolated from wild Drosophila melanogaster.</title>
        <authorList>
            <person name="Galac M.R."/>
            <person name="Lazzaro B.P."/>
        </authorList>
    </citation>
    <scope>NUCLEOTIDE SEQUENCE [LARGE SCALE GENOMIC DNA]</scope>
    <source>
        <strain evidence="1 2">DSM 19967</strain>
    </source>
</reference>
<accession>K8WJE7</accession>
<proteinExistence type="predicted"/>
<protein>
    <submittedName>
        <fullName evidence="1">Uncharacterized protein</fullName>
    </submittedName>
</protein>
<organism evidence="1 2">
    <name type="scientific">Providencia sneebia DSM 19967</name>
    <dbReference type="NCBI Taxonomy" id="1141660"/>
    <lineage>
        <taxon>Bacteria</taxon>
        <taxon>Pseudomonadati</taxon>
        <taxon>Pseudomonadota</taxon>
        <taxon>Gammaproteobacteria</taxon>
        <taxon>Enterobacterales</taxon>
        <taxon>Morganellaceae</taxon>
        <taxon>Providencia</taxon>
    </lineage>
</organism>
<gene>
    <name evidence="1" type="ORF">OO7_04644</name>
</gene>
<dbReference type="EMBL" id="AKKN01000005">
    <property type="protein sequence ID" value="EKT60086.1"/>
    <property type="molecule type" value="Genomic_DNA"/>
</dbReference>
<evidence type="ECO:0000313" key="2">
    <source>
        <dbReference type="Proteomes" id="UP000010290"/>
    </source>
</evidence>
<sequence length="131" mass="15039">MSERKFIFLMRDFIQSMKVPCENFEDNRALVGMYGNIECRIEDGSRIGLSGRLIILVNLNVVELTPEIALELNGNFNLLADSYIASIINNGYFLIRSYNIPSHVNQLHNYINEMVQITKNIIKEIGQNEID</sequence>
<dbReference type="RefSeq" id="WP_008914793.1">
    <property type="nucleotide sequence ID" value="NZ_CM001773.1"/>
</dbReference>
<dbReference type="AlphaFoldDB" id="K8WJE7"/>